<dbReference type="InterPro" id="IPR005182">
    <property type="entry name" value="YdbS-like_PH"/>
</dbReference>
<keyword evidence="1" id="KW-0812">Transmembrane</keyword>
<feature type="transmembrane region" description="Helical" evidence="1">
    <location>
        <begin position="21"/>
        <end position="41"/>
    </location>
</feature>
<dbReference type="PANTHER" id="PTHR37938:SF1">
    <property type="entry name" value="BLL0215 PROTEIN"/>
    <property type="match status" value="1"/>
</dbReference>
<comment type="caution">
    <text evidence="3">The sequence shown here is derived from an EMBL/GenBank/DDBJ whole genome shotgun (WGS) entry which is preliminary data.</text>
</comment>
<evidence type="ECO:0000313" key="3">
    <source>
        <dbReference type="EMBL" id="TCT22966.1"/>
    </source>
</evidence>
<sequence length="161" mass="17662">MSGNRYDAHPSLLRMRPFATLLLILLLCGGILVAVLGAQLLPPLMLPQIDDRIVKMIGIAVFAAATLQLLIWWVSTRSDRLVITEDELIWTHGLLNKQYTEINMASVRTVRVSQSLLQRIMNAGDIQVFTAGDNPELMVRGLPDPARIRDLVKAPAPGGAG</sequence>
<organism evidence="3 4">
    <name type="scientific">Thiobaca trueperi</name>
    <dbReference type="NCBI Taxonomy" id="127458"/>
    <lineage>
        <taxon>Bacteria</taxon>
        <taxon>Pseudomonadati</taxon>
        <taxon>Pseudomonadota</taxon>
        <taxon>Gammaproteobacteria</taxon>
        <taxon>Chromatiales</taxon>
        <taxon>Chromatiaceae</taxon>
        <taxon>Thiobaca</taxon>
    </lineage>
</organism>
<gene>
    <name evidence="3" type="ORF">EDC35_102297</name>
</gene>
<name>A0A4R3N4J0_9GAMM</name>
<dbReference type="RefSeq" id="WP_132976087.1">
    <property type="nucleotide sequence ID" value="NZ_SMAO01000002.1"/>
</dbReference>
<evidence type="ECO:0000259" key="2">
    <source>
        <dbReference type="Pfam" id="PF03703"/>
    </source>
</evidence>
<evidence type="ECO:0000313" key="4">
    <source>
        <dbReference type="Proteomes" id="UP000295717"/>
    </source>
</evidence>
<dbReference type="EMBL" id="SMAO01000002">
    <property type="protein sequence ID" value="TCT22966.1"/>
    <property type="molecule type" value="Genomic_DNA"/>
</dbReference>
<protein>
    <submittedName>
        <fullName evidence="3">PH (Pleckstrin Homology) domain-containing protein</fullName>
    </submittedName>
</protein>
<proteinExistence type="predicted"/>
<feature type="transmembrane region" description="Helical" evidence="1">
    <location>
        <begin position="53"/>
        <end position="74"/>
    </location>
</feature>
<dbReference type="AlphaFoldDB" id="A0A4R3N4J0"/>
<dbReference type="Proteomes" id="UP000295717">
    <property type="component" value="Unassembled WGS sequence"/>
</dbReference>
<keyword evidence="1" id="KW-1133">Transmembrane helix</keyword>
<dbReference type="Pfam" id="PF03703">
    <property type="entry name" value="bPH_2"/>
    <property type="match status" value="1"/>
</dbReference>
<dbReference type="OrthoDB" id="6088889at2"/>
<dbReference type="PANTHER" id="PTHR37938">
    <property type="entry name" value="BLL0215 PROTEIN"/>
    <property type="match status" value="1"/>
</dbReference>
<keyword evidence="4" id="KW-1185">Reference proteome</keyword>
<evidence type="ECO:0000256" key="1">
    <source>
        <dbReference type="SAM" id="Phobius"/>
    </source>
</evidence>
<reference evidence="3 4" key="1">
    <citation type="submission" date="2019-03" db="EMBL/GenBank/DDBJ databases">
        <title>Genomic Encyclopedia of Type Strains, Phase IV (KMG-IV): sequencing the most valuable type-strain genomes for metagenomic binning, comparative biology and taxonomic classification.</title>
        <authorList>
            <person name="Goeker M."/>
        </authorList>
    </citation>
    <scope>NUCLEOTIDE SEQUENCE [LARGE SCALE GENOMIC DNA]</scope>
    <source>
        <strain evidence="3 4">DSM 13587</strain>
    </source>
</reference>
<feature type="domain" description="YdbS-like PH" evidence="2">
    <location>
        <begin position="78"/>
        <end position="151"/>
    </location>
</feature>
<keyword evidence="1" id="KW-0472">Membrane</keyword>
<accession>A0A4R3N4J0</accession>